<reference evidence="2 3" key="1">
    <citation type="journal article" date="2019" name="Nat. Med.">
        <title>A library of human gut bacterial isolates paired with longitudinal multiomics data enables mechanistic microbiome research.</title>
        <authorList>
            <person name="Poyet M."/>
            <person name="Groussin M."/>
            <person name="Gibbons S.M."/>
            <person name="Avila-Pacheco J."/>
            <person name="Jiang X."/>
            <person name="Kearney S.M."/>
            <person name="Perrotta A.R."/>
            <person name="Berdy B."/>
            <person name="Zhao S."/>
            <person name="Lieberman T.D."/>
            <person name="Swanson P.K."/>
            <person name="Smith M."/>
            <person name="Roesemann S."/>
            <person name="Alexander J.E."/>
            <person name="Rich S.A."/>
            <person name="Livny J."/>
            <person name="Vlamakis H."/>
            <person name="Clish C."/>
            <person name="Bullock K."/>
            <person name="Deik A."/>
            <person name="Scott J."/>
            <person name="Pierce K.A."/>
            <person name="Xavier R.J."/>
            <person name="Alm E.J."/>
        </authorList>
    </citation>
    <scope>NUCLEOTIDE SEQUENCE [LARGE SCALE GENOMIC DNA]</scope>
    <source>
        <strain evidence="2 3">BIOML-A2</strain>
    </source>
</reference>
<sequence>MANIYRTFTDKRKREVRVTFDPDGTAFYCGYDLAAMSGYSAPSKVVQCAGTGLYAAESVYRNMEYIDSKKRGVRRFRCFDEQNALKFLERKPAPQEVRDWFSSEVIPQVRQISLEIAAQLGREAGPPDEEAQQDHREMSARMEEIGIKTFRPAGLVSSASPDVLARLDAIILEAVLLKQEIQKIR</sequence>
<dbReference type="EMBL" id="WKPR01000004">
    <property type="protein sequence ID" value="MSB19060.1"/>
    <property type="molecule type" value="Genomic_DNA"/>
</dbReference>
<evidence type="ECO:0000313" key="2">
    <source>
        <dbReference type="EMBL" id="MSB19060.1"/>
    </source>
</evidence>
<name>A0A6I2R265_FLAPL</name>
<dbReference type="InterPro" id="IPR003497">
    <property type="entry name" value="BRO_N_domain"/>
</dbReference>
<dbReference type="Proteomes" id="UP000434475">
    <property type="component" value="Unassembled WGS sequence"/>
</dbReference>
<organism evidence="2 3">
    <name type="scientific">Flavonifractor plautii</name>
    <name type="common">Fusobacterium plautii</name>
    <dbReference type="NCBI Taxonomy" id="292800"/>
    <lineage>
        <taxon>Bacteria</taxon>
        <taxon>Bacillati</taxon>
        <taxon>Bacillota</taxon>
        <taxon>Clostridia</taxon>
        <taxon>Eubacteriales</taxon>
        <taxon>Oscillospiraceae</taxon>
        <taxon>Flavonifractor</taxon>
    </lineage>
</organism>
<evidence type="ECO:0000313" key="3">
    <source>
        <dbReference type="Proteomes" id="UP000434475"/>
    </source>
</evidence>
<proteinExistence type="predicted"/>
<feature type="domain" description="Bro-N" evidence="1">
    <location>
        <begin position="15"/>
        <end position="107"/>
    </location>
</feature>
<evidence type="ECO:0000259" key="1">
    <source>
        <dbReference type="SMART" id="SM01040"/>
    </source>
</evidence>
<accession>A0A6I2R265</accession>
<dbReference type="SMART" id="SM01040">
    <property type="entry name" value="Bro-N"/>
    <property type="match status" value="1"/>
</dbReference>
<comment type="caution">
    <text evidence="2">The sequence shown here is derived from an EMBL/GenBank/DDBJ whole genome shotgun (WGS) entry which is preliminary data.</text>
</comment>
<dbReference type="AlphaFoldDB" id="A0A6I2R265"/>
<dbReference type="RefSeq" id="WP_172697421.1">
    <property type="nucleotide sequence ID" value="NZ_CAXUMB010000001.1"/>
</dbReference>
<gene>
    <name evidence="2" type="ORF">GKE97_05955</name>
</gene>
<protein>
    <recommendedName>
        <fullName evidence="1">Bro-N domain-containing protein</fullName>
    </recommendedName>
</protein>